<evidence type="ECO:0000259" key="9">
    <source>
        <dbReference type="Pfam" id="PF00266"/>
    </source>
</evidence>
<feature type="domain" description="Aminotransferase class V" evidence="9">
    <location>
        <begin position="3"/>
        <end position="368"/>
    </location>
</feature>
<dbReference type="AlphaFoldDB" id="E0RN58"/>
<evidence type="ECO:0000256" key="1">
    <source>
        <dbReference type="ARBA" id="ARBA00001933"/>
    </source>
</evidence>
<reference key="1">
    <citation type="submission" date="2009-08" db="EMBL/GenBank/DDBJ databases">
        <title>The genome sequence of Spirochaeta thermophila DSM6192.</title>
        <authorList>
            <person name="Angelov A."/>
            <person name="Mientus M."/>
            <person name="Wittenberg S."/>
            <person name="Lehmann R."/>
            <person name="Liesegang H."/>
            <person name="Daniel R."/>
            <person name="Liebl W."/>
        </authorList>
    </citation>
    <scope>NUCLEOTIDE SEQUENCE</scope>
    <source>
        <strain>DSM 6192</strain>
    </source>
</reference>
<evidence type="ECO:0000256" key="3">
    <source>
        <dbReference type="ARBA" id="ARBA00022679"/>
    </source>
</evidence>
<dbReference type="PANTHER" id="PTHR11601">
    <property type="entry name" value="CYSTEINE DESULFURYLASE FAMILY MEMBER"/>
    <property type="match status" value="1"/>
</dbReference>
<dbReference type="InterPro" id="IPR015422">
    <property type="entry name" value="PyrdxlP-dep_Trfase_small"/>
</dbReference>
<dbReference type="Pfam" id="PF00266">
    <property type="entry name" value="Aminotran_5"/>
    <property type="match status" value="1"/>
</dbReference>
<dbReference type="HOGENOM" id="CLU_003433_0_0_12"/>
<keyword evidence="5" id="KW-0663">Pyridoxal phosphate</keyword>
<keyword evidence="4" id="KW-0479">Metal-binding</keyword>
<dbReference type="Gene3D" id="3.90.1150.10">
    <property type="entry name" value="Aspartate Aminotransferase, domain 1"/>
    <property type="match status" value="1"/>
</dbReference>
<evidence type="ECO:0000256" key="5">
    <source>
        <dbReference type="ARBA" id="ARBA00022898"/>
    </source>
</evidence>
<evidence type="ECO:0000256" key="8">
    <source>
        <dbReference type="ARBA" id="ARBA00050776"/>
    </source>
</evidence>
<dbReference type="Gene3D" id="3.40.640.10">
    <property type="entry name" value="Type I PLP-dependent aspartate aminotransferase-like (Major domain)"/>
    <property type="match status" value="1"/>
</dbReference>
<name>E0RN58_WINT6</name>
<dbReference type="PIRSF" id="PIRSF005572">
    <property type="entry name" value="NifS"/>
    <property type="match status" value="1"/>
</dbReference>
<comment type="catalytic activity">
    <reaction evidence="8">
        <text>(sulfur carrier)-H + L-cysteine = (sulfur carrier)-SH + L-alanine</text>
        <dbReference type="Rhea" id="RHEA:43892"/>
        <dbReference type="Rhea" id="RHEA-COMP:14737"/>
        <dbReference type="Rhea" id="RHEA-COMP:14739"/>
        <dbReference type="ChEBI" id="CHEBI:29917"/>
        <dbReference type="ChEBI" id="CHEBI:35235"/>
        <dbReference type="ChEBI" id="CHEBI:57972"/>
        <dbReference type="ChEBI" id="CHEBI:64428"/>
        <dbReference type="EC" id="2.8.1.7"/>
    </reaction>
</comment>
<evidence type="ECO:0000256" key="2">
    <source>
        <dbReference type="ARBA" id="ARBA00006490"/>
    </source>
</evidence>
<evidence type="ECO:0000313" key="10">
    <source>
        <dbReference type="EMBL" id="ADN02527.1"/>
    </source>
</evidence>
<gene>
    <name evidence="10" type="ordered locus">STHERM_c15870</name>
</gene>
<dbReference type="GO" id="GO:0031071">
    <property type="term" value="F:cysteine desulfurase activity"/>
    <property type="evidence" value="ECO:0007669"/>
    <property type="project" value="UniProtKB-EC"/>
</dbReference>
<comment type="similarity">
    <text evidence="2">Belongs to the class-V pyridoxal-phosphate-dependent aminotransferase family. NifS/IscS subfamily.</text>
</comment>
<dbReference type="PANTHER" id="PTHR11601:SF34">
    <property type="entry name" value="CYSTEINE DESULFURASE"/>
    <property type="match status" value="1"/>
</dbReference>
<dbReference type="RefSeq" id="WP_013314366.1">
    <property type="nucleotide sequence ID" value="NC_014484.1"/>
</dbReference>
<organism evidence="10 11">
    <name type="scientific">Winmispira thermophila (strain ATCC 49972 / DSM 6192 / RI 19.B1)</name>
    <name type="common">Spirochaeta thermophila</name>
    <dbReference type="NCBI Taxonomy" id="665571"/>
    <lineage>
        <taxon>Bacteria</taxon>
        <taxon>Pseudomonadati</taxon>
        <taxon>Spirochaetota</taxon>
        <taxon>Spirochaetia</taxon>
        <taxon>Winmispirales</taxon>
        <taxon>Winmispiraceae</taxon>
        <taxon>Winmispira</taxon>
    </lineage>
</organism>
<evidence type="ECO:0000256" key="7">
    <source>
        <dbReference type="ARBA" id="ARBA00023014"/>
    </source>
</evidence>
<keyword evidence="3 10" id="KW-0808">Transferase</keyword>
<dbReference type="GO" id="GO:0046872">
    <property type="term" value="F:metal ion binding"/>
    <property type="evidence" value="ECO:0007669"/>
    <property type="project" value="UniProtKB-KW"/>
</dbReference>
<dbReference type="Gene3D" id="1.10.260.50">
    <property type="match status" value="1"/>
</dbReference>
<dbReference type="PaxDb" id="665571-STHERM_c15870"/>
<evidence type="ECO:0000313" key="11">
    <source>
        <dbReference type="Proteomes" id="UP000001296"/>
    </source>
</evidence>
<keyword evidence="6" id="KW-0408">Iron</keyword>
<dbReference type="EC" id="2.8.1.7" evidence="10"/>
<reference evidence="10 11" key="2">
    <citation type="journal article" date="2010" name="J. Bacteriol.">
        <title>Genome sequence of the polysaccharide-degrading, thermophilic anaerobe Spirochaeta thermophila DSM 6192.</title>
        <authorList>
            <person name="Angelov A."/>
            <person name="Liebl S."/>
            <person name="Ballschmiter M."/>
            <person name="Bomeke M."/>
            <person name="Lehmann R."/>
            <person name="Liesegang H."/>
            <person name="Daniel R."/>
            <person name="Liebl W."/>
        </authorList>
    </citation>
    <scope>NUCLEOTIDE SEQUENCE [LARGE SCALE GENOMIC DNA]</scope>
    <source>
        <strain evidence="11">ATCC 49972 / DSM 6192 / RI 19.B1</strain>
    </source>
</reference>
<evidence type="ECO:0000256" key="6">
    <source>
        <dbReference type="ARBA" id="ARBA00023004"/>
    </source>
</evidence>
<dbReference type="eggNOG" id="COG1104">
    <property type="taxonomic scope" value="Bacteria"/>
</dbReference>
<evidence type="ECO:0000256" key="4">
    <source>
        <dbReference type="ARBA" id="ARBA00022723"/>
    </source>
</evidence>
<keyword evidence="7" id="KW-0411">Iron-sulfur</keyword>
<sequence>MRVYLDWAATSPPDPEILDLQRRVAEDLFANPSSLHTMGRKAQEALHEAREKTATALGTKAERIYFTSGATESNNIVFTSLLLRRREGHVVTSAVEHSSAWEPALLLKRLGYEVTSVRPRPDGILNPEDVVEAVRPDTLLVSVMLVNNETGAIQPVGEIAEAVRERAGRRVHIHSDVVQAVGKIPVDLEALGVDSASVSMHKFRGPRGVGILYLARQIEVLYAGGGQEWGMRPGTENLPGIVAGAEALSRAVRRREEGAEQASRLMGRLIEGLCGMKGVHILPRDRLVAPERYSPFILTVSFPPVPGEVIQRVLNDAGFAVSTGSACASHKGKGRRVLDAMGIPDGLSFSSIRISIGPDTTEDDIEEFLRYARKELPLLMKVAR</sequence>
<dbReference type="KEGG" id="sta:STHERM_c15870"/>
<dbReference type="InterPro" id="IPR016454">
    <property type="entry name" value="Cysteine_dSase"/>
</dbReference>
<dbReference type="EMBL" id="CP001698">
    <property type="protein sequence ID" value="ADN02527.1"/>
    <property type="molecule type" value="Genomic_DNA"/>
</dbReference>
<dbReference type="InterPro" id="IPR015421">
    <property type="entry name" value="PyrdxlP-dep_Trfase_major"/>
</dbReference>
<dbReference type="InterPro" id="IPR015424">
    <property type="entry name" value="PyrdxlP-dep_Trfase"/>
</dbReference>
<dbReference type="GO" id="GO:0051536">
    <property type="term" value="F:iron-sulfur cluster binding"/>
    <property type="evidence" value="ECO:0007669"/>
    <property type="project" value="UniProtKB-KW"/>
</dbReference>
<comment type="cofactor">
    <cofactor evidence="1">
        <name>pyridoxal 5'-phosphate</name>
        <dbReference type="ChEBI" id="CHEBI:597326"/>
    </cofactor>
</comment>
<proteinExistence type="inferred from homology"/>
<dbReference type="InterPro" id="IPR000192">
    <property type="entry name" value="Aminotrans_V_dom"/>
</dbReference>
<dbReference type="Proteomes" id="UP000001296">
    <property type="component" value="Chromosome"/>
</dbReference>
<accession>E0RN58</accession>
<dbReference type="SUPFAM" id="SSF53383">
    <property type="entry name" value="PLP-dependent transferases"/>
    <property type="match status" value="1"/>
</dbReference>
<protein>
    <submittedName>
        <fullName evidence="10">Probable cysteine desulfurase</fullName>
        <ecNumber evidence="10">2.8.1.7</ecNumber>
    </submittedName>
</protein>